<dbReference type="Proteomes" id="UP000002745">
    <property type="component" value="Chromosome"/>
</dbReference>
<dbReference type="PANTHER" id="PTHR43763">
    <property type="entry name" value="XAA-PRO AMINOPEPTIDASE 1"/>
    <property type="match status" value="1"/>
</dbReference>
<dbReference type="KEGG" id="hba:Hbal_0411"/>
<evidence type="ECO:0000313" key="8">
    <source>
        <dbReference type="EMBL" id="ACT58113.1"/>
    </source>
</evidence>
<dbReference type="FunFam" id="3.90.230.10:FF:000007">
    <property type="entry name" value="Xaa-Pro aminopeptidase P"/>
    <property type="match status" value="1"/>
</dbReference>
<dbReference type="STRING" id="582402.Hbal_0411"/>
<dbReference type="EC" id="3.4.11.9" evidence="8"/>
<evidence type="ECO:0000256" key="1">
    <source>
        <dbReference type="ARBA" id="ARBA00008766"/>
    </source>
</evidence>
<dbReference type="Pfam" id="PF16189">
    <property type="entry name" value="Creatinase_N_2"/>
    <property type="match status" value="1"/>
</dbReference>
<dbReference type="SUPFAM" id="SSF53092">
    <property type="entry name" value="Creatinase/prolidase N-terminal domain"/>
    <property type="match status" value="1"/>
</dbReference>
<dbReference type="InterPro" id="IPR033740">
    <property type="entry name" value="Pept_M24B"/>
</dbReference>
<dbReference type="InterPro" id="IPR000587">
    <property type="entry name" value="Creatinase_N"/>
</dbReference>
<dbReference type="AlphaFoldDB" id="C6XMH0"/>
<dbReference type="GO" id="GO:0070006">
    <property type="term" value="F:metalloaminopeptidase activity"/>
    <property type="evidence" value="ECO:0007669"/>
    <property type="project" value="InterPro"/>
</dbReference>
<name>C6XMH0_HIRBI</name>
<gene>
    <name evidence="8" type="ordered locus">Hbal_0411</name>
</gene>
<dbReference type="PANTHER" id="PTHR43763:SF6">
    <property type="entry name" value="XAA-PRO AMINOPEPTIDASE 1"/>
    <property type="match status" value="1"/>
</dbReference>
<dbReference type="HOGENOM" id="CLU_011781_2_1_5"/>
<dbReference type="Gene3D" id="3.40.350.10">
    <property type="entry name" value="Creatinase/prolidase N-terminal domain"/>
    <property type="match status" value="2"/>
</dbReference>
<reference evidence="9" key="1">
    <citation type="journal article" date="2011" name="J. Bacteriol.">
        <title>Genome sequences of eight morphologically diverse alphaproteobacteria.</title>
        <authorList>
            <consortium name="US DOE Joint Genome Institute"/>
            <person name="Brown P.J."/>
            <person name="Kysela D.T."/>
            <person name="Buechlein A."/>
            <person name="Hemmerich C."/>
            <person name="Brun Y.V."/>
        </authorList>
    </citation>
    <scope>NUCLEOTIDE SEQUENCE [LARGE SCALE GENOMIC DNA]</scope>
    <source>
        <strain evidence="9">ATCC 49814 / DSM 5838 / IFAM 1418</strain>
    </source>
</reference>
<dbReference type="RefSeq" id="WP_015826263.1">
    <property type="nucleotide sequence ID" value="NC_012982.1"/>
</dbReference>
<evidence type="ECO:0000259" key="6">
    <source>
        <dbReference type="Pfam" id="PF01321"/>
    </source>
</evidence>
<dbReference type="OrthoDB" id="9806388at2"/>
<sequence length="603" mass="66145">MRQTFEVTGGPALGQSNLPLLRGQMKAQNLDAYYIPHEDAYQNEYLPSAFDRLTWATGFTGSAGAAMILMNSAVLFVDGRYTLQAAKQVDSKLFTRESLDKLGPFNWLAKQKLHGKRLGVDLELVSQNAFEQLADAASLAGVEIVPVETNPIDAAWHDQPPEPKELVVPHDVVYAGETHASKLKRVGASLLDIAADAVIITSPASLAWLFNIRGGDVKCSPLPLGRAIVYATGNADLFLHPVKVNDALTTHLSDVTVMPMSQLEGRIAKLKGKTVSLDPALASAWFFKTVTEAGAKIAVQADPSALPRAIKNDVEISGSKQAHLRDGAAITRFLRWLDSEEVQSGKINEIQAAQRLEQHREELQGLKDLSFETISGAGSNGAHCHYRVNEATVQVLEKNSLYLVDSGGQYLDGTTDITRTVAIGEPTQEMKERYTTVLKGHIALARLRFPAGTTGSAIDAIARQPMWALGLDYEHGTGHGVGSYLGVHEGPQRISKMPNFTALEPGMIVSNEPGYYKENEYGIRIENLQYVTQPRDIVGGDIPMMEFEALTLAPLCSRLIERGMLTPDEWIWVDRYHQRVLKELTPLLSGEDLEWLKQACKDL</sequence>
<dbReference type="eggNOG" id="COG0006">
    <property type="taxonomic scope" value="Bacteria"/>
</dbReference>
<feature type="domain" description="Peptidase M24" evidence="5">
    <location>
        <begin position="320"/>
        <end position="532"/>
    </location>
</feature>
<dbReference type="Pfam" id="PF01321">
    <property type="entry name" value="Creatinase_N"/>
    <property type="match status" value="1"/>
</dbReference>
<keyword evidence="2" id="KW-0479">Metal-binding</keyword>
<dbReference type="Pfam" id="PF00557">
    <property type="entry name" value="Peptidase_M24"/>
    <property type="match status" value="1"/>
</dbReference>
<keyword evidence="4" id="KW-0464">Manganese</keyword>
<keyword evidence="3 8" id="KW-0378">Hydrolase</keyword>
<dbReference type="InterPro" id="IPR000994">
    <property type="entry name" value="Pept_M24"/>
</dbReference>
<dbReference type="InterPro" id="IPR029149">
    <property type="entry name" value="Creatin/AminoP/Spt16_N"/>
</dbReference>
<proteinExistence type="inferred from homology"/>
<dbReference type="EMBL" id="CP001678">
    <property type="protein sequence ID" value="ACT58113.1"/>
    <property type="molecule type" value="Genomic_DNA"/>
</dbReference>
<protein>
    <submittedName>
        <fullName evidence="8">Xaa-Pro aminopeptidase</fullName>
        <ecNumber evidence="8">3.4.11.9</ecNumber>
    </submittedName>
</protein>
<dbReference type="Pfam" id="PF16188">
    <property type="entry name" value="Peptidase_M24_C"/>
    <property type="match status" value="1"/>
</dbReference>
<organism evidence="8 9">
    <name type="scientific">Hirschia baltica (strain ATCC 49814 / DSM 5838 / IFAM 1418)</name>
    <dbReference type="NCBI Taxonomy" id="582402"/>
    <lineage>
        <taxon>Bacteria</taxon>
        <taxon>Pseudomonadati</taxon>
        <taxon>Pseudomonadota</taxon>
        <taxon>Alphaproteobacteria</taxon>
        <taxon>Hyphomonadales</taxon>
        <taxon>Hyphomonadaceae</taxon>
        <taxon>Hirschia</taxon>
    </lineage>
</organism>
<evidence type="ECO:0000256" key="3">
    <source>
        <dbReference type="ARBA" id="ARBA00022801"/>
    </source>
</evidence>
<comment type="similarity">
    <text evidence="1">Belongs to the peptidase M24B family.</text>
</comment>
<accession>C6XMH0</accession>
<dbReference type="GO" id="GO:0005737">
    <property type="term" value="C:cytoplasm"/>
    <property type="evidence" value="ECO:0007669"/>
    <property type="project" value="UniProtKB-ARBA"/>
</dbReference>
<dbReference type="InterPro" id="IPR032416">
    <property type="entry name" value="Peptidase_M24_C"/>
</dbReference>
<evidence type="ECO:0000313" key="9">
    <source>
        <dbReference type="Proteomes" id="UP000002745"/>
    </source>
</evidence>
<dbReference type="InterPro" id="IPR050422">
    <property type="entry name" value="X-Pro_aminopeptidase_P"/>
</dbReference>
<keyword evidence="9" id="KW-1185">Reference proteome</keyword>
<evidence type="ECO:0000259" key="5">
    <source>
        <dbReference type="Pfam" id="PF00557"/>
    </source>
</evidence>
<evidence type="ECO:0000256" key="4">
    <source>
        <dbReference type="ARBA" id="ARBA00023211"/>
    </source>
</evidence>
<dbReference type="GO" id="GO:0046872">
    <property type="term" value="F:metal ion binding"/>
    <property type="evidence" value="ECO:0007669"/>
    <property type="project" value="UniProtKB-KW"/>
</dbReference>
<keyword evidence="8" id="KW-0645">Protease</keyword>
<dbReference type="Gene3D" id="3.90.230.10">
    <property type="entry name" value="Creatinase/methionine aminopeptidase superfamily"/>
    <property type="match status" value="1"/>
</dbReference>
<feature type="domain" description="Creatinase N-terminal" evidence="6">
    <location>
        <begin position="21"/>
        <end position="148"/>
    </location>
</feature>
<dbReference type="CDD" id="cd01085">
    <property type="entry name" value="APP"/>
    <property type="match status" value="1"/>
</dbReference>
<dbReference type="InterPro" id="IPR036005">
    <property type="entry name" value="Creatinase/aminopeptidase-like"/>
</dbReference>
<feature type="domain" description="Peptidase M24 C-terminal" evidence="7">
    <location>
        <begin position="543"/>
        <end position="602"/>
    </location>
</feature>
<evidence type="ECO:0000256" key="2">
    <source>
        <dbReference type="ARBA" id="ARBA00022723"/>
    </source>
</evidence>
<keyword evidence="8" id="KW-0031">Aminopeptidase</keyword>
<dbReference type="SUPFAM" id="SSF55920">
    <property type="entry name" value="Creatinase/aminopeptidase"/>
    <property type="match status" value="1"/>
</dbReference>
<evidence type="ECO:0000259" key="7">
    <source>
        <dbReference type="Pfam" id="PF16188"/>
    </source>
</evidence>